<organism evidence="2 3">
    <name type="scientific">Corynebacterium renale</name>
    <dbReference type="NCBI Taxonomy" id="1724"/>
    <lineage>
        <taxon>Bacteria</taxon>
        <taxon>Bacillati</taxon>
        <taxon>Actinomycetota</taxon>
        <taxon>Actinomycetes</taxon>
        <taxon>Mycobacteriales</taxon>
        <taxon>Corynebacteriaceae</taxon>
        <taxon>Corynebacterium</taxon>
    </lineage>
</organism>
<dbReference type="InterPro" id="IPR029058">
    <property type="entry name" value="AB_hydrolase_fold"/>
</dbReference>
<dbReference type="RefSeq" id="WP_053072833.1">
    <property type="nucleotide sequence ID" value="NZ_LDYE01000008.1"/>
</dbReference>
<dbReference type="AlphaFoldDB" id="A0A2A9DPB0"/>
<evidence type="ECO:0000313" key="3">
    <source>
        <dbReference type="Proteomes" id="UP000221653"/>
    </source>
</evidence>
<dbReference type="Gene3D" id="3.40.50.1820">
    <property type="entry name" value="alpha/beta hydrolase"/>
    <property type="match status" value="1"/>
</dbReference>
<keyword evidence="1" id="KW-0732">Signal</keyword>
<keyword evidence="3" id="KW-1185">Reference proteome</keyword>
<dbReference type="OrthoDB" id="9767239at2"/>
<dbReference type="InterPro" id="IPR050955">
    <property type="entry name" value="Plant_Biomass_Hydrol_Est"/>
</dbReference>
<proteinExistence type="predicted"/>
<name>A0A2A9DPB0_9CORY</name>
<evidence type="ECO:0000256" key="1">
    <source>
        <dbReference type="ARBA" id="ARBA00022729"/>
    </source>
</evidence>
<reference evidence="2 3" key="1">
    <citation type="submission" date="2017-10" db="EMBL/GenBank/DDBJ databases">
        <title>Sequencing the genomes of 1000 actinobacteria strains.</title>
        <authorList>
            <person name="Klenk H.-P."/>
        </authorList>
    </citation>
    <scope>NUCLEOTIDE SEQUENCE [LARGE SCALE GENOMIC DNA]</scope>
    <source>
        <strain evidence="2 3">DSM 20688</strain>
    </source>
</reference>
<evidence type="ECO:0000313" key="2">
    <source>
        <dbReference type="EMBL" id="PFG28015.1"/>
    </source>
</evidence>
<sequence>MFATIAGRRVLVAGEESDTLIIVLHGSKQSGPSMRVFTGRHFEYPGVRTVYPDGVENHWNDCRATLPEATRAAETDDVGFLQGLATHFGARRVFLVGFSNGGHMVWRVLRDAPGFATAAAVLSAPLATADNLLPGAGWEPTPVLIMHGDADPIVPYSGGRAHTRGTVLSVGETAATVAAWNNAKAPVTVYTMAGAGHVIGGTRPSLSTLGAHAPDVDAGAIVGQFFAHAAGAQTH</sequence>
<dbReference type="EMBL" id="PDJF01000001">
    <property type="protein sequence ID" value="PFG28015.1"/>
    <property type="molecule type" value="Genomic_DNA"/>
</dbReference>
<dbReference type="STRING" id="1724.GCA_001044175_02245"/>
<comment type="caution">
    <text evidence="2">The sequence shown here is derived from an EMBL/GenBank/DDBJ whole genome shotgun (WGS) entry which is preliminary data.</text>
</comment>
<dbReference type="Proteomes" id="UP000221653">
    <property type="component" value="Unassembled WGS sequence"/>
</dbReference>
<dbReference type="PANTHER" id="PTHR43037">
    <property type="entry name" value="UNNAMED PRODUCT-RELATED"/>
    <property type="match status" value="1"/>
</dbReference>
<dbReference type="PANTHER" id="PTHR43037:SF1">
    <property type="entry name" value="BLL1128 PROTEIN"/>
    <property type="match status" value="1"/>
</dbReference>
<dbReference type="SUPFAM" id="SSF53474">
    <property type="entry name" value="alpha/beta-Hydrolases"/>
    <property type="match status" value="1"/>
</dbReference>
<gene>
    <name evidence="2" type="ORF">ATK06_1097</name>
</gene>
<protein>
    <submittedName>
        <fullName evidence="2">Polyhydroxybutyrate depolymerase</fullName>
    </submittedName>
</protein>
<accession>A0A2A9DPB0</accession>